<dbReference type="EMBL" id="JAAIUW010000013">
    <property type="protein sequence ID" value="KAF7804661.1"/>
    <property type="molecule type" value="Genomic_DNA"/>
</dbReference>
<dbReference type="OrthoDB" id="780709at2759"/>
<dbReference type="GO" id="GO:0008270">
    <property type="term" value="F:zinc ion binding"/>
    <property type="evidence" value="ECO:0007669"/>
    <property type="project" value="UniProtKB-KW"/>
</dbReference>
<dbReference type="InterPro" id="IPR013087">
    <property type="entry name" value="Znf_C2H2_type"/>
</dbReference>
<feature type="compositionally biased region" description="Basic residues" evidence="9">
    <location>
        <begin position="179"/>
        <end position="190"/>
    </location>
</feature>
<gene>
    <name evidence="11" type="ORF">G2W53_043772</name>
</gene>
<comment type="subcellular location">
    <subcellularLocation>
        <location evidence="1">Nucleus</location>
    </subcellularLocation>
</comment>
<dbReference type="PROSITE" id="PS00028">
    <property type="entry name" value="ZINC_FINGER_C2H2_1"/>
    <property type="match status" value="2"/>
</dbReference>
<sequence>MEGEYGRREKVEVEHKEEGKRLKFDDEEHNINRWGSWWPARNYACSFCKREFRSAQALGGHMNVHRRDRARLSSGHMLITSSSSLPQSRSEKIQIHNYYEEDLNATCGCTCAIAKEEDQAIYLKLNMEFSRYPEEYSWKRSCSEERIDQTKMRYGNWEVLCVFCKRGFTTAQALGGHMNIHRKDRAKPKPKPTITPNSPSTKLLHRHYNDYSDLGFYYSPLMIMR</sequence>
<keyword evidence="5" id="KW-0805">Transcription regulation</keyword>
<dbReference type="SMART" id="SM00355">
    <property type="entry name" value="ZnF_C2H2"/>
    <property type="match status" value="2"/>
</dbReference>
<evidence type="ECO:0000313" key="11">
    <source>
        <dbReference type="EMBL" id="KAF7804661.1"/>
    </source>
</evidence>
<name>A0A834SJF9_9FABA</name>
<dbReference type="SUPFAM" id="SSF57667">
    <property type="entry name" value="beta-beta-alpha zinc fingers"/>
    <property type="match status" value="1"/>
</dbReference>
<evidence type="ECO:0000256" key="8">
    <source>
        <dbReference type="PROSITE-ProRule" id="PRU00042"/>
    </source>
</evidence>
<evidence type="ECO:0000256" key="9">
    <source>
        <dbReference type="SAM" id="MobiDB-lite"/>
    </source>
</evidence>
<dbReference type="PROSITE" id="PS50157">
    <property type="entry name" value="ZINC_FINGER_C2H2_2"/>
    <property type="match status" value="2"/>
</dbReference>
<evidence type="ECO:0000256" key="2">
    <source>
        <dbReference type="ARBA" id="ARBA00022723"/>
    </source>
</evidence>
<dbReference type="InterPro" id="IPR052426">
    <property type="entry name" value="Plant_dev_regulator"/>
</dbReference>
<reference evidence="11" key="1">
    <citation type="submission" date="2020-09" db="EMBL/GenBank/DDBJ databases">
        <title>Genome-Enabled Discovery of Anthraquinone Biosynthesis in Senna tora.</title>
        <authorList>
            <person name="Kang S.-H."/>
            <person name="Pandey R.P."/>
            <person name="Lee C.-M."/>
            <person name="Sim J.-S."/>
            <person name="Jeong J.-T."/>
            <person name="Choi B.-S."/>
            <person name="Jung M."/>
            <person name="Ginzburg D."/>
            <person name="Zhao K."/>
            <person name="Won S.Y."/>
            <person name="Oh T.-J."/>
            <person name="Yu Y."/>
            <person name="Kim N.-H."/>
            <person name="Lee O.R."/>
            <person name="Lee T.-H."/>
            <person name="Bashyal P."/>
            <person name="Kim T.-S."/>
            <person name="Lee W.-H."/>
            <person name="Kawkins C."/>
            <person name="Kim C.-K."/>
            <person name="Kim J.S."/>
            <person name="Ahn B.O."/>
            <person name="Rhee S.Y."/>
            <person name="Sohng J.K."/>
        </authorList>
    </citation>
    <scope>NUCLEOTIDE SEQUENCE</scope>
    <source>
        <tissue evidence="11">Leaf</tissue>
    </source>
</reference>
<evidence type="ECO:0000256" key="5">
    <source>
        <dbReference type="ARBA" id="ARBA00023015"/>
    </source>
</evidence>
<dbReference type="Pfam" id="PF13912">
    <property type="entry name" value="zf-C2H2_6"/>
    <property type="match status" value="2"/>
</dbReference>
<dbReference type="Gene3D" id="3.30.160.60">
    <property type="entry name" value="Classic Zinc Finger"/>
    <property type="match status" value="1"/>
</dbReference>
<keyword evidence="2" id="KW-0479">Metal-binding</keyword>
<feature type="region of interest" description="Disordered" evidence="9">
    <location>
        <begin position="179"/>
        <end position="199"/>
    </location>
</feature>
<dbReference type="PANTHER" id="PTHR45801:SF110">
    <property type="entry name" value="TRANSCRIPTIONAL REGULATOR SUPERMAN"/>
    <property type="match status" value="1"/>
</dbReference>
<dbReference type="GO" id="GO:0005634">
    <property type="term" value="C:nucleus"/>
    <property type="evidence" value="ECO:0007669"/>
    <property type="project" value="UniProtKB-SubCell"/>
</dbReference>
<dbReference type="InterPro" id="IPR036236">
    <property type="entry name" value="Znf_C2H2_sf"/>
</dbReference>
<evidence type="ECO:0000256" key="3">
    <source>
        <dbReference type="ARBA" id="ARBA00022771"/>
    </source>
</evidence>
<feature type="domain" description="C2H2-type" evidence="10">
    <location>
        <begin position="43"/>
        <end position="70"/>
    </location>
</feature>
<proteinExistence type="predicted"/>
<evidence type="ECO:0000259" key="10">
    <source>
        <dbReference type="PROSITE" id="PS50157"/>
    </source>
</evidence>
<comment type="caution">
    <text evidence="11">The sequence shown here is derived from an EMBL/GenBank/DDBJ whole genome shotgun (WGS) entry which is preliminary data.</text>
</comment>
<keyword evidence="12" id="KW-1185">Reference proteome</keyword>
<protein>
    <submittedName>
        <fullName evidence="11">Transcriptional regulator SUPERMAN-like</fullName>
    </submittedName>
</protein>
<dbReference type="PANTHER" id="PTHR45801">
    <property type="entry name" value="OS07G0101800 PROTEIN"/>
    <property type="match status" value="1"/>
</dbReference>
<keyword evidence="4" id="KW-0862">Zinc</keyword>
<keyword evidence="6" id="KW-0804">Transcription</keyword>
<keyword evidence="3 8" id="KW-0863">Zinc-finger</keyword>
<evidence type="ECO:0000256" key="7">
    <source>
        <dbReference type="ARBA" id="ARBA00023242"/>
    </source>
</evidence>
<evidence type="ECO:0000256" key="6">
    <source>
        <dbReference type="ARBA" id="ARBA00023163"/>
    </source>
</evidence>
<evidence type="ECO:0000313" key="12">
    <source>
        <dbReference type="Proteomes" id="UP000634136"/>
    </source>
</evidence>
<dbReference type="AlphaFoldDB" id="A0A834SJF9"/>
<organism evidence="11 12">
    <name type="scientific">Senna tora</name>
    <dbReference type="NCBI Taxonomy" id="362788"/>
    <lineage>
        <taxon>Eukaryota</taxon>
        <taxon>Viridiplantae</taxon>
        <taxon>Streptophyta</taxon>
        <taxon>Embryophyta</taxon>
        <taxon>Tracheophyta</taxon>
        <taxon>Spermatophyta</taxon>
        <taxon>Magnoliopsida</taxon>
        <taxon>eudicotyledons</taxon>
        <taxon>Gunneridae</taxon>
        <taxon>Pentapetalae</taxon>
        <taxon>rosids</taxon>
        <taxon>fabids</taxon>
        <taxon>Fabales</taxon>
        <taxon>Fabaceae</taxon>
        <taxon>Caesalpinioideae</taxon>
        <taxon>Cassia clade</taxon>
        <taxon>Senna</taxon>
    </lineage>
</organism>
<dbReference type="Proteomes" id="UP000634136">
    <property type="component" value="Unassembled WGS sequence"/>
</dbReference>
<accession>A0A834SJF9</accession>
<evidence type="ECO:0000256" key="4">
    <source>
        <dbReference type="ARBA" id="ARBA00022833"/>
    </source>
</evidence>
<keyword evidence="7" id="KW-0539">Nucleus</keyword>
<evidence type="ECO:0000256" key="1">
    <source>
        <dbReference type="ARBA" id="ARBA00004123"/>
    </source>
</evidence>
<feature type="domain" description="C2H2-type" evidence="10">
    <location>
        <begin position="159"/>
        <end position="186"/>
    </location>
</feature>